<dbReference type="OrthoDB" id="9806180at2"/>
<accession>A0A1H3BFZ4</accession>
<evidence type="ECO:0000259" key="3">
    <source>
        <dbReference type="Pfam" id="PF07859"/>
    </source>
</evidence>
<dbReference type="InterPro" id="IPR029058">
    <property type="entry name" value="AB_hydrolase_fold"/>
</dbReference>
<comment type="similarity">
    <text evidence="1">Belongs to the 'GDXG' lipolytic enzyme family.</text>
</comment>
<dbReference type="RefSeq" id="WP_091815793.1">
    <property type="nucleotide sequence ID" value="NZ_FNNE01000009.1"/>
</dbReference>
<evidence type="ECO:0000313" key="4">
    <source>
        <dbReference type="EMBL" id="SDX40837.1"/>
    </source>
</evidence>
<feature type="domain" description="Alpha/beta hydrolase fold-3" evidence="3">
    <location>
        <begin position="69"/>
        <end position="270"/>
    </location>
</feature>
<dbReference type="PANTHER" id="PTHR48081">
    <property type="entry name" value="AB HYDROLASE SUPERFAMILY PROTEIN C4A8.06C"/>
    <property type="match status" value="1"/>
</dbReference>
<sequence length="311" mass="33895">MRHAWYWIVRLLIKPMLSSRVPVGMQRIWGRLCGALLRGPRGSRYRSGRLGTVAVLSIYPRKYRSGHGVLFLHGGAYVMGGFGSHRKLATAVGDAAGAKVWLPDYRLAPESPHPAALNDALAVYTGLLEQGQNPDRLSIVGDSAGAGLALTLAVAIREAGLPSPASLVLLSPWVDLSLSGETIASHRRRDPMISADWLQWAGKLYRGHADRADPACSPLFADLRGLPPILIQVGSEEILLSDAQRLHQRCEEAGVACDLREYAGLWHVFQLHFGWLPEADSAITEIGGFIKNHEKTPQASSCGECYSGRHR</sequence>
<evidence type="ECO:0000256" key="1">
    <source>
        <dbReference type="ARBA" id="ARBA00010515"/>
    </source>
</evidence>
<organism evidence="4 5">
    <name type="scientific">Marinobacter mobilis</name>
    <dbReference type="NCBI Taxonomy" id="488533"/>
    <lineage>
        <taxon>Bacteria</taxon>
        <taxon>Pseudomonadati</taxon>
        <taxon>Pseudomonadota</taxon>
        <taxon>Gammaproteobacteria</taxon>
        <taxon>Pseudomonadales</taxon>
        <taxon>Marinobacteraceae</taxon>
        <taxon>Marinobacter</taxon>
    </lineage>
</organism>
<dbReference type="Gene3D" id="3.40.50.1820">
    <property type="entry name" value="alpha/beta hydrolase"/>
    <property type="match status" value="1"/>
</dbReference>
<evidence type="ECO:0000256" key="2">
    <source>
        <dbReference type="ARBA" id="ARBA00022801"/>
    </source>
</evidence>
<keyword evidence="2" id="KW-0378">Hydrolase</keyword>
<dbReference type="InterPro" id="IPR050300">
    <property type="entry name" value="GDXG_lipolytic_enzyme"/>
</dbReference>
<name>A0A1H3BFZ4_9GAMM</name>
<dbReference type="Proteomes" id="UP000199675">
    <property type="component" value="Unassembled WGS sequence"/>
</dbReference>
<dbReference type="GO" id="GO:0004806">
    <property type="term" value="F:triacylglycerol lipase activity"/>
    <property type="evidence" value="ECO:0007669"/>
    <property type="project" value="TreeGrafter"/>
</dbReference>
<proteinExistence type="inferred from homology"/>
<evidence type="ECO:0000313" key="5">
    <source>
        <dbReference type="Proteomes" id="UP000199675"/>
    </source>
</evidence>
<dbReference type="SUPFAM" id="SSF53474">
    <property type="entry name" value="alpha/beta-Hydrolases"/>
    <property type="match status" value="1"/>
</dbReference>
<keyword evidence="5" id="KW-1185">Reference proteome</keyword>
<reference evidence="4 5" key="1">
    <citation type="submission" date="2016-10" db="EMBL/GenBank/DDBJ databases">
        <authorList>
            <person name="de Groot N.N."/>
        </authorList>
    </citation>
    <scope>NUCLEOTIDE SEQUENCE [LARGE SCALE GENOMIC DNA]</scope>
    <source>
        <strain evidence="4 5">CGMCC 1.7059</strain>
    </source>
</reference>
<dbReference type="InterPro" id="IPR013094">
    <property type="entry name" value="AB_hydrolase_3"/>
</dbReference>
<dbReference type="Pfam" id="PF07859">
    <property type="entry name" value="Abhydrolase_3"/>
    <property type="match status" value="1"/>
</dbReference>
<dbReference type="EMBL" id="FNNE01000009">
    <property type="protein sequence ID" value="SDX40837.1"/>
    <property type="molecule type" value="Genomic_DNA"/>
</dbReference>
<gene>
    <name evidence="4" type="ORF">SAMN04487960_10916</name>
</gene>
<dbReference type="PANTHER" id="PTHR48081:SF30">
    <property type="entry name" value="ACETYL-HYDROLASE LIPR-RELATED"/>
    <property type="match status" value="1"/>
</dbReference>
<dbReference type="STRING" id="488533.SAMN04487960_10916"/>
<dbReference type="AlphaFoldDB" id="A0A1H3BFZ4"/>
<protein>
    <submittedName>
        <fullName evidence="4">Acetyl esterase/lipase</fullName>
    </submittedName>
</protein>